<keyword evidence="3" id="KW-1185">Reference proteome</keyword>
<dbReference type="CDD" id="cd04762">
    <property type="entry name" value="HTH_MerR-trunc"/>
    <property type="match status" value="1"/>
</dbReference>
<dbReference type="Proteomes" id="UP000011529">
    <property type="component" value="Unassembled WGS sequence"/>
</dbReference>
<dbReference type="InterPro" id="IPR041657">
    <property type="entry name" value="HTH_17"/>
</dbReference>
<dbReference type="SUPFAM" id="SSF46955">
    <property type="entry name" value="Putative DNA-binding domain"/>
    <property type="match status" value="1"/>
</dbReference>
<dbReference type="InterPro" id="IPR009061">
    <property type="entry name" value="DNA-bd_dom_put_sf"/>
</dbReference>
<sequence>MEKLDNYLTIKNAAAFLGVSQNTVRNWGRAGKIPMHRNPVNGYRLFKQSDLEQLLNEAEKSRTVPRKAR</sequence>
<proteinExistence type="predicted"/>
<evidence type="ECO:0000259" key="1">
    <source>
        <dbReference type="PROSITE" id="PS50937"/>
    </source>
</evidence>
<protein>
    <submittedName>
        <fullName evidence="2">Transcriptional regulator, MerR family protein</fullName>
    </submittedName>
</protein>
<dbReference type="GO" id="GO:0006355">
    <property type="term" value="P:regulation of DNA-templated transcription"/>
    <property type="evidence" value="ECO:0007669"/>
    <property type="project" value="InterPro"/>
</dbReference>
<feature type="domain" description="HTH merR-type" evidence="1">
    <location>
        <begin position="7"/>
        <end position="52"/>
    </location>
</feature>
<dbReference type="InterPro" id="IPR000551">
    <property type="entry name" value="MerR-type_HTH_dom"/>
</dbReference>
<dbReference type="NCBIfam" id="TIGR01764">
    <property type="entry name" value="excise"/>
    <property type="match status" value="1"/>
</dbReference>
<dbReference type="Gene3D" id="1.10.1660.10">
    <property type="match status" value="1"/>
</dbReference>
<dbReference type="PROSITE" id="PS50937">
    <property type="entry name" value="HTH_MERR_2"/>
    <property type="match status" value="1"/>
</dbReference>
<accession>M2AXX5</accession>
<dbReference type="PATRIC" id="fig|1263867.3.peg.4727"/>
<evidence type="ECO:0000313" key="2">
    <source>
        <dbReference type="EMBL" id="EMB14844.1"/>
    </source>
</evidence>
<dbReference type="EMBL" id="ANMO01000208">
    <property type="protein sequence ID" value="EMB14844.1"/>
    <property type="molecule type" value="Genomic_DNA"/>
</dbReference>
<comment type="caution">
    <text evidence="2">The sequence shown here is derived from an EMBL/GenBank/DDBJ whole genome shotgun (WGS) entry which is preliminary data.</text>
</comment>
<dbReference type="InterPro" id="IPR010093">
    <property type="entry name" value="SinI_DNA-bd"/>
</dbReference>
<reference evidence="2" key="2">
    <citation type="journal article" date="2013" name="Mar. Genomics">
        <title>Expression of sulfatases in Rhodopirellula baltica and the diversity of sulfatases in the genus Rhodopirellula.</title>
        <authorList>
            <person name="Wegner C.E."/>
            <person name="Richter-Heitmann T."/>
            <person name="Klindworth A."/>
            <person name="Klockow C."/>
            <person name="Richter M."/>
            <person name="Achstetter T."/>
            <person name="Glockner F.O."/>
            <person name="Harder J."/>
        </authorList>
    </citation>
    <scope>NUCLEOTIDE SEQUENCE [LARGE SCALE GENOMIC DNA]</scope>
    <source>
        <strain evidence="2">6C</strain>
    </source>
</reference>
<evidence type="ECO:0000313" key="3">
    <source>
        <dbReference type="Proteomes" id="UP000011529"/>
    </source>
</evidence>
<dbReference type="GO" id="GO:0003677">
    <property type="term" value="F:DNA binding"/>
    <property type="evidence" value="ECO:0007669"/>
    <property type="project" value="InterPro"/>
</dbReference>
<name>M2AXX5_9BACT</name>
<dbReference type="Pfam" id="PF12728">
    <property type="entry name" value="HTH_17"/>
    <property type="match status" value="1"/>
</dbReference>
<dbReference type="AlphaFoldDB" id="M2AXX5"/>
<reference evidence="2" key="1">
    <citation type="submission" date="2012-11" db="EMBL/GenBank/DDBJ databases">
        <title>Permanent draft genomes of Rhodopirellula europaea strain SH398 and 6C.</title>
        <authorList>
            <person name="Richter M."/>
            <person name="Richter-Heitmann T."/>
            <person name="Frank C."/>
            <person name="Harder J."/>
            <person name="Glockner F.O."/>
        </authorList>
    </citation>
    <scope>NUCLEOTIDE SEQUENCE</scope>
    <source>
        <strain evidence="2">6C</strain>
    </source>
</reference>
<gene>
    <name evidence="2" type="ORF">RE6C_04412</name>
</gene>
<organism evidence="2 3">
    <name type="scientific">Rhodopirellula europaea 6C</name>
    <dbReference type="NCBI Taxonomy" id="1263867"/>
    <lineage>
        <taxon>Bacteria</taxon>
        <taxon>Pseudomonadati</taxon>
        <taxon>Planctomycetota</taxon>
        <taxon>Planctomycetia</taxon>
        <taxon>Pirellulales</taxon>
        <taxon>Pirellulaceae</taxon>
        <taxon>Rhodopirellula</taxon>
    </lineage>
</organism>